<dbReference type="Pfam" id="PF01527">
    <property type="entry name" value="HTH_Tnp_1"/>
    <property type="match status" value="1"/>
</dbReference>
<dbReference type="Pfam" id="PF00665">
    <property type="entry name" value="rve"/>
    <property type="match status" value="1"/>
</dbReference>
<dbReference type="InterPro" id="IPR002514">
    <property type="entry name" value="Transposase_8"/>
</dbReference>
<dbReference type="PROSITE" id="PS50994">
    <property type="entry name" value="INTEGRASE"/>
    <property type="match status" value="1"/>
</dbReference>
<evidence type="ECO:0000259" key="1">
    <source>
        <dbReference type="PROSITE" id="PS50994"/>
    </source>
</evidence>
<dbReference type="InterPro" id="IPR009057">
    <property type="entry name" value="Homeodomain-like_sf"/>
</dbReference>
<evidence type="ECO:0000313" key="3">
    <source>
        <dbReference type="Proteomes" id="UP000254924"/>
    </source>
</evidence>
<evidence type="ECO:0000313" key="2">
    <source>
        <dbReference type="EMBL" id="SUN59833.1"/>
    </source>
</evidence>
<dbReference type="PANTHER" id="PTHR35004">
    <property type="entry name" value="TRANSPOSASE RV3428C-RELATED"/>
    <property type="match status" value="1"/>
</dbReference>
<dbReference type="InterPro" id="IPR001584">
    <property type="entry name" value="Integrase_cat-core"/>
</dbReference>
<dbReference type="InterPro" id="IPR036397">
    <property type="entry name" value="RNaseH_sf"/>
</dbReference>
<dbReference type="InterPro" id="IPR012337">
    <property type="entry name" value="RNaseH-like_sf"/>
</dbReference>
<keyword evidence="3" id="KW-1185">Reference proteome</keyword>
<dbReference type="GO" id="GO:0004803">
    <property type="term" value="F:transposase activity"/>
    <property type="evidence" value="ECO:0007669"/>
    <property type="project" value="InterPro"/>
</dbReference>
<name>A0A380K496_9STRE</name>
<dbReference type="Proteomes" id="UP000254924">
    <property type="component" value="Unassembled WGS sequence"/>
</dbReference>
<protein>
    <submittedName>
        <fullName evidence="2">Transposase and inactivated derivatives</fullName>
    </submittedName>
</protein>
<gene>
    <name evidence="2" type="ORF">NCTC12224_00587</name>
</gene>
<dbReference type="SUPFAM" id="SSF53098">
    <property type="entry name" value="Ribonuclease H-like"/>
    <property type="match status" value="1"/>
</dbReference>
<accession>A0A380K496</accession>
<dbReference type="GO" id="GO:0003677">
    <property type="term" value="F:DNA binding"/>
    <property type="evidence" value="ECO:0007669"/>
    <property type="project" value="InterPro"/>
</dbReference>
<feature type="domain" description="Integrase catalytic" evidence="1">
    <location>
        <begin position="138"/>
        <end position="313"/>
    </location>
</feature>
<dbReference type="PANTHER" id="PTHR35004:SF7">
    <property type="entry name" value="INTEGRASE PROTEIN"/>
    <property type="match status" value="1"/>
</dbReference>
<dbReference type="AlphaFoldDB" id="A0A380K496"/>
<reference evidence="2 3" key="1">
    <citation type="submission" date="2018-06" db="EMBL/GenBank/DDBJ databases">
        <authorList>
            <consortium name="Pathogen Informatics"/>
            <person name="Doyle S."/>
        </authorList>
    </citation>
    <scope>NUCLEOTIDE SEQUENCE [LARGE SCALE GENOMIC DNA]</scope>
    <source>
        <strain evidence="2 3">NCTC12224</strain>
    </source>
</reference>
<organism evidence="2 3">
    <name type="scientific">Streptococcus hyointestinalis</name>
    <dbReference type="NCBI Taxonomy" id="1337"/>
    <lineage>
        <taxon>Bacteria</taxon>
        <taxon>Bacillati</taxon>
        <taxon>Bacillota</taxon>
        <taxon>Bacilli</taxon>
        <taxon>Lactobacillales</taxon>
        <taxon>Streptococcaceae</taxon>
        <taxon>Streptococcus</taxon>
    </lineage>
</organism>
<proteinExistence type="predicted"/>
<dbReference type="Gene3D" id="3.30.420.10">
    <property type="entry name" value="Ribonuclease H-like superfamily/Ribonuclease H"/>
    <property type="match status" value="1"/>
</dbReference>
<dbReference type="OrthoDB" id="9781005at2"/>
<dbReference type="GO" id="GO:0006313">
    <property type="term" value="P:DNA transposition"/>
    <property type="evidence" value="ECO:0007669"/>
    <property type="project" value="InterPro"/>
</dbReference>
<dbReference type="EMBL" id="UHFN01000007">
    <property type="protein sequence ID" value="SUN59833.1"/>
    <property type="molecule type" value="Genomic_DNA"/>
</dbReference>
<dbReference type="GO" id="GO:0015074">
    <property type="term" value="P:DNA integration"/>
    <property type="evidence" value="ECO:0007669"/>
    <property type="project" value="InterPro"/>
</dbReference>
<dbReference type="SUPFAM" id="SSF46689">
    <property type="entry name" value="Homeodomain-like"/>
    <property type="match status" value="1"/>
</dbReference>
<sequence length="317" mass="37923">MTSISQNLRYLPHTLETRYHAVKTYQNGASVAFICRRYKVSKASLMRWNKRFDGTKESLKDRSHRPLTPHPKAHTEQEITWIKNCIKRNPNATLIEIFYKLKTNKGYDRHLCSLFRILRKLDFFKSPKTKNKPYVPKPYDTPTKLGIKWQMDVKYVPTHCYTGKLPDKFYQYTVIDEASRERFIFPFKEQSSYSTVQFLKMAIKHFGYKPKILQTDNGFEFTHFKETKQVHPLDLLCQELGIEHKLIRPRTPRHNGKVERSHRNDNRRFYQHLTFYSYDDLIKQMKTYLYRSNRLPMQTLGWKSPIDIRKALLEASS</sequence>